<dbReference type="GO" id="GO:0016779">
    <property type="term" value="F:nucleotidyltransferase activity"/>
    <property type="evidence" value="ECO:0007669"/>
    <property type="project" value="InterPro"/>
</dbReference>
<sequence>MNTNAAISIIDPKAPFQAEFEPVIEELKRYVAGGLGANLHSIYLFGSVARKTARIAHSNIDVVVVTQQPLSEKSTSLINTIKWRFAREYPQITGVSFQFGELSDVLSLEGIFTWGFMLRHCCVCVKGDDLSERFGEFEPSWEIAKHWNMDVEDWLSVYRNKIVRADNLDAQLKSQKLIAKKLLRASYSLIMHKDKQWIENPIECGKVFLRYYPKKKVEIQRLVILLSGKPVPKRSVIGVLDGFGEWLVKAYQKTEFRIG</sequence>
<gene>
    <name evidence="2" type="ORF">VTAP4600_A0374</name>
</gene>
<evidence type="ECO:0000259" key="1">
    <source>
        <dbReference type="Pfam" id="PF01909"/>
    </source>
</evidence>
<keyword evidence="3" id="KW-1185">Reference proteome</keyword>
<dbReference type="KEGG" id="vta:A0374"/>
<organism evidence="2 3">
    <name type="scientific">Vibrio tapetis subsp. tapetis</name>
    <dbReference type="NCBI Taxonomy" id="1671868"/>
    <lineage>
        <taxon>Bacteria</taxon>
        <taxon>Pseudomonadati</taxon>
        <taxon>Pseudomonadota</taxon>
        <taxon>Gammaproteobacteria</taxon>
        <taxon>Vibrionales</taxon>
        <taxon>Vibrionaceae</taxon>
        <taxon>Vibrio</taxon>
    </lineage>
</organism>
<dbReference type="SUPFAM" id="SSF81301">
    <property type="entry name" value="Nucleotidyltransferase"/>
    <property type="match status" value="1"/>
</dbReference>
<dbReference type="Pfam" id="PF01909">
    <property type="entry name" value="NTP_transf_2"/>
    <property type="match status" value="1"/>
</dbReference>
<dbReference type="InterPro" id="IPR043519">
    <property type="entry name" value="NT_sf"/>
</dbReference>
<dbReference type="Gene3D" id="3.30.460.10">
    <property type="entry name" value="Beta Polymerase, domain 2"/>
    <property type="match status" value="1"/>
</dbReference>
<dbReference type="Proteomes" id="UP000235828">
    <property type="component" value="Chromosome A"/>
</dbReference>
<dbReference type="RefSeq" id="WP_172443049.1">
    <property type="nucleotide sequence ID" value="NZ_LT960611.1"/>
</dbReference>
<name>A0A2N8Z918_9VIBR</name>
<dbReference type="InterPro" id="IPR002934">
    <property type="entry name" value="Polymerase_NTP_transf_dom"/>
</dbReference>
<evidence type="ECO:0000313" key="3">
    <source>
        <dbReference type="Proteomes" id="UP000235828"/>
    </source>
</evidence>
<dbReference type="AlphaFoldDB" id="A0A2N8Z918"/>
<dbReference type="EMBL" id="LT960611">
    <property type="protein sequence ID" value="SON48353.1"/>
    <property type="molecule type" value="Genomic_DNA"/>
</dbReference>
<protein>
    <submittedName>
        <fullName evidence="2">Nucleotidyltransferase (Modular protein)</fullName>
    </submittedName>
</protein>
<accession>A0A2N8Z918</accession>
<proteinExistence type="predicted"/>
<reference evidence="2 3" key="1">
    <citation type="submission" date="2017-10" db="EMBL/GenBank/DDBJ databases">
        <authorList>
            <person name="Banno H."/>
            <person name="Chua N.-H."/>
        </authorList>
    </citation>
    <scope>NUCLEOTIDE SEQUENCE [LARGE SCALE GENOMIC DNA]</scope>
    <source>
        <strain evidence="2">Vibrio tapetis CECT4600</strain>
    </source>
</reference>
<evidence type="ECO:0000313" key="2">
    <source>
        <dbReference type="EMBL" id="SON48353.1"/>
    </source>
</evidence>
<keyword evidence="2" id="KW-0808">Transferase</keyword>
<feature type="domain" description="Polymerase nucleotidyl transferase" evidence="1">
    <location>
        <begin position="41"/>
        <end position="84"/>
    </location>
</feature>
<dbReference type="CDD" id="cd05403">
    <property type="entry name" value="NT_KNTase_like"/>
    <property type="match status" value="1"/>
</dbReference>